<gene>
    <name evidence="5" type="ORF">METZ01_LOCUS469414</name>
</gene>
<keyword evidence="3" id="KW-0067">ATP-binding</keyword>
<evidence type="ECO:0000313" key="5">
    <source>
        <dbReference type="EMBL" id="SVE16560.1"/>
    </source>
</evidence>
<dbReference type="GO" id="GO:0016787">
    <property type="term" value="F:hydrolase activity"/>
    <property type="evidence" value="ECO:0007669"/>
    <property type="project" value="UniProtKB-KW"/>
</dbReference>
<dbReference type="AlphaFoldDB" id="A0A383B9U9"/>
<keyword evidence="2" id="KW-0378">Hydrolase</keyword>
<evidence type="ECO:0000259" key="4">
    <source>
        <dbReference type="PROSITE" id="PS51193"/>
    </source>
</evidence>
<proteinExistence type="predicted"/>
<sequence length="247" mass="26991">HRALNDAETTAAVFVELCNRLLVISGEERLKLARLVALESSGLEAVIAGEEVTTGTNVEMNTSFLPEKVSMPARLEAVDDEVTIDPVDFKKAFAGSKNVIEDFEERPQQSDMAVIVKKALETEGRFLIEAGTGVGKSLAYLLPVALFAIKSGKHVVISTNTIALQEQLINKDLPAVQKVLLEEGIIQEPEEFRSVLLKGRSNYLCTKRWLEHPKALNDSDIGVLAASLALWLPGTKTGDRSELRLTP</sequence>
<dbReference type="GO" id="GO:0003676">
    <property type="term" value="F:nucleic acid binding"/>
    <property type="evidence" value="ECO:0007669"/>
    <property type="project" value="InterPro"/>
</dbReference>
<dbReference type="GO" id="GO:0005524">
    <property type="term" value="F:ATP binding"/>
    <property type="evidence" value="ECO:0007669"/>
    <property type="project" value="UniProtKB-KW"/>
</dbReference>
<feature type="domain" description="Helicase ATP-binding" evidence="4">
    <location>
        <begin position="95"/>
        <end position="247"/>
    </location>
</feature>
<evidence type="ECO:0000256" key="1">
    <source>
        <dbReference type="ARBA" id="ARBA00022741"/>
    </source>
</evidence>
<keyword evidence="1" id="KW-0547">Nucleotide-binding</keyword>
<evidence type="ECO:0000256" key="3">
    <source>
        <dbReference type="ARBA" id="ARBA00022840"/>
    </source>
</evidence>
<dbReference type="SUPFAM" id="SSF52540">
    <property type="entry name" value="P-loop containing nucleoside triphosphate hydrolases"/>
    <property type="match status" value="1"/>
</dbReference>
<dbReference type="Pfam" id="PF00270">
    <property type="entry name" value="DEAD"/>
    <property type="match status" value="1"/>
</dbReference>
<dbReference type="EMBL" id="UINC01198556">
    <property type="protein sequence ID" value="SVE16560.1"/>
    <property type="molecule type" value="Genomic_DNA"/>
</dbReference>
<evidence type="ECO:0000256" key="2">
    <source>
        <dbReference type="ARBA" id="ARBA00022801"/>
    </source>
</evidence>
<dbReference type="PROSITE" id="PS51193">
    <property type="entry name" value="HELICASE_ATP_BIND_2"/>
    <property type="match status" value="1"/>
</dbReference>
<organism evidence="5">
    <name type="scientific">marine metagenome</name>
    <dbReference type="NCBI Taxonomy" id="408172"/>
    <lineage>
        <taxon>unclassified sequences</taxon>
        <taxon>metagenomes</taxon>
        <taxon>ecological metagenomes</taxon>
    </lineage>
</organism>
<feature type="non-terminal residue" evidence="5">
    <location>
        <position position="1"/>
    </location>
</feature>
<protein>
    <recommendedName>
        <fullName evidence="4">Helicase ATP-binding domain-containing protein</fullName>
    </recommendedName>
</protein>
<dbReference type="Gene3D" id="3.40.50.300">
    <property type="entry name" value="P-loop containing nucleotide triphosphate hydrolases"/>
    <property type="match status" value="1"/>
</dbReference>
<feature type="non-terminal residue" evidence="5">
    <location>
        <position position="247"/>
    </location>
</feature>
<dbReference type="InterPro" id="IPR027417">
    <property type="entry name" value="P-loop_NTPase"/>
</dbReference>
<accession>A0A383B9U9</accession>
<dbReference type="InterPro" id="IPR011545">
    <property type="entry name" value="DEAD/DEAH_box_helicase_dom"/>
</dbReference>
<reference evidence="5" key="1">
    <citation type="submission" date="2018-05" db="EMBL/GenBank/DDBJ databases">
        <authorList>
            <person name="Lanie J.A."/>
            <person name="Ng W.-L."/>
            <person name="Kazmierczak K.M."/>
            <person name="Andrzejewski T.M."/>
            <person name="Davidsen T.M."/>
            <person name="Wayne K.J."/>
            <person name="Tettelin H."/>
            <person name="Glass J.I."/>
            <person name="Rusch D."/>
            <person name="Podicherti R."/>
            <person name="Tsui H.-C.T."/>
            <person name="Winkler M.E."/>
        </authorList>
    </citation>
    <scope>NUCLEOTIDE SEQUENCE</scope>
</reference>
<name>A0A383B9U9_9ZZZZ</name>
<dbReference type="InterPro" id="IPR014013">
    <property type="entry name" value="Helic_SF1/SF2_ATP-bd_DinG/Rad3"/>
</dbReference>